<sequence length="181" mass="20116">MEITPSHQAYGSWPRLSNQTDTYQPPSGNRTTFAVDDREKAECLADSIEQQCSNNTIHDATHSHRIEEEVRTKIALEPQDDLAPVSVDEIQKHIKALKTKKAPGLDGISNKAIKCFSLPLMALLVAILTRASKLLFSSDMEGSSRHRLTKTGETTRPPHSYRPISLLSGLGKLFEKRLKPA</sequence>
<dbReference type="AlphaFoldDB" id="A0A4C2ADG4"/>
<proteinExistence type="predicted"/>
<feature type="region of interest" description="Disordered" evidence="1">
    <location>
        <begin position="142"/>
        <end position="161"/>
    </location>
</feature>
<comment type="caution">
    <text evidence="2">The sequence shown here is derived from an EMBL/GenBank/DDBJ whole genome shotgun (WGS) entry which is preliminary data.</text>
</comment>
<reference evidence="2 3" key="1">
    <citation type="journal article" date="2019" name="Commun. Biol.">
        <title>The bagworm genome reveals a unique fibroin gene that provides high tensile strength.</title>
        <authorList>
            <person name="Kono N."/>
            <person name="Nakamura H."/>
            <person name="Ohtoshi R."/>
            <person name="Tomita M."/>
            <person name="Numata K."/>
            <person name="Arakawa K."/>
        </authorList>
    </citation>
    <scope>NUCLEOTIDE SEQUENCE [LARGE SCALE GENOMIC DNA]</scope>
</reference>
<keyword evidence="2" id="KW-0808">Transferase</keyword>
<protein>
    <submittedName>
        <fullName evidence="2">RNA-directed DNA polymerase from mobile element jockey</fullName>
    </submittedName>
</protein>
<dbReference type="GO" id="GO:0003964">
    <property type="term" value="F:RNA-directed DNA polymerase activity"/>
    <property type="evidence" value="ECO:0007669"/>
    <property type="project" value="UniProtKB-KW"/>
</dbReference>
<feature type="region of interest" description="Disordered" evidence="1">
    <location>
        <begin position="1"/>
        <end position="29"/>
    </location>
</feature>
<dbReference type="PANTHER" id="PTHR33395">
    <property type="entry name" value="TRANSCRIPTASE, PUTATIVE-RELATED-RELATED"/>
    <property type="match status" value="1"/>
</dbReference>
<name>A0A4C2ADG4_EUMVA</name>
<evidence type="ECO:0000313" key="2">
    <source>
        <dbReference type="EMBL" id="GBP97045.1"/>
    </source>
</evidence>
<evidence type="ECO:0000313" key="3">
    <source>
        <dbReference type="Proteomes" id="UP000299102"/>
    </source>
</evidence>
<dbReference type="OrthoDB" id="410155at2759"/>
<keyword evidence="3" id="KW-1185">Reference proteome</keyword>
<organism evidence="2 3">
    <name type="scientific">Eumeta variegata</name>
    <name type="common">Bagworm moth</name>
    <name type="synonym">Eumeta japonica</name>
    <dbReference type="NCBI Taxonomy" id="151549"/>
    <lineage>
        <taxon>Eukaryota</taxon>
        <taxon>Metazoa</taxon>
        <taxon>Ecdysozoa</taxon>
        <taxon>Arthropoda</taxon>
        <taxon>Hexapoda</taxon>
        <taxon>Insecta</taxon>
        <taxon>Pterygota</taxon>
        <taxon>Neoptera</taxon>
        <taxon>Endopterygota</taxon>
        <taxon>Lepidoptera</taxon>
        <taxon>Glossata</taxon>
        <taxon>Ditrysia</taxon>
        <taxon>Tineoidea</taxon>
        <taxon>Psychidae</taxon>
        <taxon>Oiketicinae</taxon>
        <taxon>Eumeta</taxon>
    </lineage>
</organism>
<evidence type="ECO:0000256" key="1">
    <source>
        <dbReference type="SAM" id="MobiDB-lite"/>
    </source>
</evidence>
<dbReference type="PANTHER" id="PTHR33395:SF22">
    <property type="entry name" value="REVERSE TRANSCRIPTASE DOMAIN-CONTAINING PROTEIN"/>
    <property type="match status" value="1"/>
</dbReference>
<gene>
    <name evidence="2" type="ORF">EVAR_46744_1</name>
</gene>
<dbReference type="EMBL" id="BGZK01002862">
    <property type="protein sequence ID" value="GBP97045.1"/>
    <property type="molecule type" value="Genomic_DNA"/>
</dbReference>
<dbReference type="Proteomes" id="UP000299102">
    <property type="component" value="Unassembled WGS sequence"/>
</dbReference>
<keyword evidence="2" id="KW-0695">RNA-directed DNA polymerase</keyword>
<keyword evidence="2" id="KW-0548">Nucleotidyltransferase</keyword>
<accession>A0A4C2ADG4</accession>